<keyword evidence="2 5" id="KW-0689">Ribosomal protein</keyword>
<reference evidence="6" key="2">
    <citation type="submission" date="2020-12" db="EMBL/GenBank/DDBJ databases">
        <title>New Spironucleus salmonicida genome in near-complete chromosomes.</title>
        <authorList>
            <person name="Xu F."/>
            <person name="Kurt Z."/>
            <person name="Jimenez-Gonzalez A."/>
            <person name="Astvaldsson A."/>
            <person name="Andersson J.O."/>
            <person name="Svard S.G."/>
        </authorList>
    </citation>
    <scope>NUCLEOTIDE SEQUENCE</scope>
    <source>
        <strain evidence="6">ATCC 50377</strain>
    </source>
</reference>
<reference evidence="5 6" key="1">
    <citation type="journal article" date="2014" name="PLoS Genet.">
        <title>The Genome of Spironucleus salmonicida Highlights a Fish Pathogen Adapted to Fluctuating Environments.</title>
        <authorList>
            <person name="Xu F."/>
            <person name="Jerlstrom-Hultqvist J."/>
            <person name="Einarsson E."/>
            <person name="Astvaldsson A."/>
            <person name="Svard S.G."/>
            <person name="Andersson J.O."/>
        </authorList>
    </citation>
    <scope>NUCLEOTIDE SEQUENCE</scope>
    <source>
        <strain evidence="6">ATCC 50377</strain>
    </source>
</reference>
<dbReference type="GO" id="GO:0005840">
    <property type="term" value="C:ribosome"/>
    <property type="evidence" value="ECO:0007669"/>
    <property type="project" value="UniProtKB-KW"/>
</dbReference>
<dbReference type="OrthoDB" id="1267328at2759"/>
<evidence type="ECO:0000256" key="2">
    <source>
        <dbReference type="ARBA" id="ARBA00022980"/>
    </source>
</evidence>
<proteinExistence type="inferred from homology"/>
<dbReference type="Pfam" id="PF03939">
    <property type="entry name" value="Ribosomal_L23eN"/>
    <property type="match status" value="1"/>
</dbReference>
<dbReference type="Proteomes" id="UP000018208">
    <property type="component" value="Unassembled WGS sequence"/>
</dbReference>
<dbReference type="HAMAP" id="MF_01369_A">
    <property type="entry name" value="Ribosomal_uL23_A"/>
    <property type="match status" value="1"/>
</dbReference>
<accession>V6LQ67</accession>
<dbReference type="PANTHER" id="PTHR11620">
    <property type="entry name" value="60S RIBOSOMAL PROTEIN L23A"/>
    <property type="match status" value="1"/>
</dbReference>
<dbReference type="InterPro" id="IPR012678">
    <property type="entry name" value="Ribosomal_uL23/eL15/eS24_sf"/>
</dbReference>
<gene>
    <name evidence="5" type="ORF">SS50377_17438</name>
    <name evidence="6" type="ORF">SS50377_24000</name>
</gene>
<evidence type="ECO:0000256" key="1">
    <source>
        <dbReference type="ARBA" id="ARBA00006700"/>
    </source>
</evidence>
<dbReference type="GO" id="GO:0003735">
    <property type="term" value="F:structural constituent of ribosome"/>
    <property type="evidence" value="ECO:0007669"/>
    <property type="project" value="InterPro"/>
</dbReference>
<evidence type="ECO:0000313" key="6">
    <source>
        <dbReference type="EMBL" id="KAH0574062.1"/>
    </source>
</evidence>
<dbReference type="VEuPathDB" id="GiardiaDB:SS50377_24000"/>
<evidence type="ECO:0000256" key="3">
    <source>
        <dbReference type="ARBA" id="ARBA00023274"/>
    </source>
</evidence>
<dbReference type="Gene3D" id="3.30.70.330">
    <property type="match status" value="1"/>
</dbReference>
<dbReference type="NCBIfam" id="NF011118">
    <property type="entry name" value="PRK14548.1"/>
    <property type="match status" value="1"/>
</dbReference>
<feature type="domain" description="Large ribosomal subunit protein uL23 N-terminal" evidence="4">
    <location>
        <begin position="5"/>
        <end position="49"/>
    </location>
</feature>
<dbReference type="SUPFAM" id="SSF54189">
    <property type="entry name" value="Ribosomal proteins S24e, L23 and L15e"/>
    <property type="match status" value="1"/>
</dbReference>
<dbReference type="EMBL" id="KI546151">
    <property type="protein sequence ID" value="EST42904.1"/>
    <property type="molecule type" value="Genomic_DNA"/>
</dbReference>
<keyword evidence="3" id="KW-0687">Ribonucleoprotein</keyword>
<dbReference type="InterPro" id="IPR013025">
    <property type="entry name" value="Ribosomal_uL23-like"/>
</dbReference>
<dbReference type="AlphaFoldDB" id="V6LQ67"/>
<name>V6LQ67_9EUKA</name>
<dbReference type="InterPro" id="IPR005633">
    <property type="entry name" value="Ribosomal_uL23_N"/>
</dbReference>
<organism evidence="5">
    <name type="scientific">Spironucleus salmonicida</name>
    <dbReference type="NCBI Taxonomy" id="348837"/>
    <lineage>
        <taxon>Eukaryota</taxon>
        <taxon>Metamonada</taxon>
        <taxon>Diplomonadida</taxon>
        <taxon>Hexamitidae</taxon>
        <taxon>Hexamitinae</taxon>
        <taxon>Spironucleus</taxon>
    </lineage>
</organism>
<evidence type="ECO:0000313" key="7">
    <source>
        <dbReference type="Proteomes" id="UP000018208"/>
    </source>
</evidence>
<evidence type="ECO:0000259" key="4">
    <source>
        <dbReference type="Pfam" id="PF03939"/>
    </source>
</evidence>
<evidence type="ECO:0000313" key="5">
    <source>
        <dbReference type="EMBL" id="EST42904.1"/>
    </source>
</evidence>
<dbReference type="GO" id="GO:1990904">
    <property type="term" value="C:ribonucleoprotein complex"/>
    <property type="evidence" value="ECO:0007669"/>
    <property type="project" value="UniProtKB-KW"/>
</dbReference>
<sequence length="141" mass="15659">MPAPAASATRVSKAFTVGRTQRTYKVRTSVHFFRPKTLIRPSKPLYERSPLQKPEKSAFDVLRYPIRTDANAQLLEKANTIVFIVNLQSTKPQIKEAFTKVFGCKVAKVNTLITPLGEKKAFIKLPADVYALDIAGKIGLA</sequence>
<dbReference type="EMBL" id="AUWU02000004">
    <property type="protein sequence ID" value="KAH0574062.1"/>
    <property type="molecule type" value="Genomic_DNA"/>
</dbReference>
<comment type="similarity">
    <text evidence="1">Belongs to the universal ribosomal protein uL23 family.</text>
</comment>
<keyword evidence="7" id="KW-1185">Reference proteome</keyword>
<dbReference type="InterPro" id="IPR012677">
    <property type="entry name" value="Nucleotide-bd_a/b_plait_sf"/>
</dbReference>
<dbReference type="GO" id="GO:0006412">
    <property type="term" value="P:translation"/>
    <property type="evidence" value="ECO:0007669"/>
    <property type="project" value="InterPro"/>
</dbReference>
<dbReference type="Pfam" id="PF00276">
    <property type="entry name" value="Ribosomal_L23"/>
    <property type="match status" value="1"/>
</dbReference>
<protein>
    <submittedName>
        <fullName evidence="5 6">Ribosomal protein L23</fullName>
    </submittedName>
</protein>